<dbReference type="Pfam" id="PF17668">
    <property type="entry name" value="Acetyltransf_17"/>
    <property type="match status" value="1"/>
</dbReference>
<dbReference type="HAMAP" id="MF_01812">
    <property type="entry name" value="Eis"/>
    <property type="match status" value="1"/>
</dbReference>
<protein>
    <submittedName>
        <fullName evidence="6">GNAT family N-acetyltransferase</fullName>
    </submittedName>
</protein>
<dbReference type="PROSITE" id="PS51186">
    <property type="entry name" value="GNAT"/>
    <property type="match status" value="1"/>
</dbReference>
<dbReference type="SUPFAM" id="SSF55718">
    <property type="entry name" value="SCP-like"/>
    <property type="match status" value="1"/>
</dbReference>
<dbReference type="RefSeq" id="WP_169410320.1">
    <property type="nucleotide sequence ID" value="NZ_JAAXKZ010000009.1"/>
</dbReference>
<dbReference type="Proteomes" id="UP000586918">
    <property type="component" value="Unassembled WGS sequence"/>
</dbReference>
<dbReference type="Gene3D" id="3.40.630.30">
    <property type="match status" value="2"/>
</dbReference>
<dbReference type="GO" id="GO:0034069">
    <property type="term" value="F:aminoglycoside N-acetyltransferase activity"/>
    <property type="evidence" value="ECO:0007669"/>
    <property type="project" value="TreeGrafter"/>
</dbReference>
<feature type="active site" description="Proton acceptor; via carboxylate" evidence="4">
    <location>
        <position position="410"/>
    </location>
</feature>
<dbReference type="SUPFAM" id="SSF55729">
    <property type="entry name" value="Acyl-CoA N-acyltransferases (Nat)"/>
    <property type="match status" value="1"/>
</dbReference>
<comment type="subunit">
    <text evidence="4">Homohexamer; trimer of dimers.</text>
</comment>
<dbReference type="InterPro" id="IPR016181">
    <property type="entry name" value="Acyl_CoA_acyltransferase"/>
</dbReference>
<dbReference type="InterPro" id="IPR051554">
    <property type="entry name" value="Acetyltransferase_Eis"/>
</dbReference>
<name>A0A848DE30_9PSEU</name>
<dbReference type="Pfam" id="PF13527">
    <property type="entry name" value="Acetyltransf_9"/>
    <property type="match status" value="1"/>
</dbReference>
<accession>A0A848DE30</accession>
<evidence type="ECO:0000256" key="1">
    <source>
        <dbReference type="ARBA" id="ARBA00009213"/>
    </source>
</evidence>
<dbReference type="InterPro" id="IPR025559">
    <property type="entry name" value="Eis_dom"/>
</dbReference>
<feature type="domain" description="N-acetyltransferase" evidence="5">
    <location>
        <begin position="6"/>
        <end position="156"/>
    </location>
</feature>
<organism evidence="6 7">
    <name type="scientific">Pseudonocardia bannensis</name>
    <dbReference type="NCBI Taxonomy" id="630973"/>
    <lineage>
        <taxon>Bacteria</taxon>
        <taxon>Bacillati</taxon>
        <taxon>Actinomycetota</taxon>
        <taxon>Actinomycetes</taxon>
        <taxon>Pseudonocardiales</taxon>
        <taxon>Pseudonocardiaceae</taxon>
        <taxon>Pseudonocardia</taxon>
    </lineage>
</organism>
<sequence length="410" mass="44123">MPLDPIAVATLPADELRAAHTLFARALHRRPVTDDGWSWTERSYVPERTVGVHVGGALAGTATSFPTRTAVPGGAALPTAAVTRVGVRADHTRRGLLSAMMRHQLADAAERGEVLATLRASETRIYGRFGYGVASRGRTVRVRARGAGWRAGAPAGGTVRLLDPDEVVCTLAALHDRLTLRRPGAMTRPDGWWSVQYGRRLADREPVQVAVHAGADGDDGFAVWTIRESGAGFGENTARLEDLHAADAGAVAGLWRFLLGLDLLVDVEGWLRPLDEPLELLLADPRDCTTTAVADETWLRLVDVTAALDARAWSPADPVLLAVHDAVLPRNAGIYRIGPGGVTRLDGETRLHLEPQLECDVAALSMAYLGDRTPSELAGSGWWRVHDAAALNRADVLFRTTATPWCGTFF</sequence>
<evidence type="ECO:0000259" key="5">
    <source>
        <dbReference type="PROSITE" id="PS51186"/>
    </source>
</evidence>
<keyword evidence="7" id="KW-1185">Reference proteome</keyword>
<keyword evidence="3 4" id="KW-0012">Acyltransferase</keyword>
<dbReference type="InterPro" id="IPR000182">
    <property type="entry name" value="GNAT_dom"/>
</dbReference>
<comment type="caution">
    <text evidence="6">The sequence shown here is derived from an EMBL/GenBank/DDBJ whole genome shotgun (WGS) entry which is preliminary data.</text>
</comment>
<gene>
    <name evidence="6" type="ORF">HF519_04330</name>
</gene>
<feature type="binding site" evidence="4">
    <location>
        <begin position="93"/>
        <end position="98"/>
    </location>
    <ligand>
        <name>acetyl-CoA</name>
        <dbReference type="ChEBI" id="CHEBI:57288"/>
    </ligand>
</feature>
<dbReference type="Gene3D" id="3.30.1050.10">
    <property type="entry name" value="SCP2 sterol-binding domain"/>
    <property type="match status" value="1"/>
</dbReference>
<feature type="active site" description="Proton donor" evidence="4">
    <location>
        <position position="126"/>
    </location>
</feature>
<dbReference type="PANTHER" id="PTHR37817">
    <property type="entry name" value="N-ACETYLTRANSFERASE EIS"/>
    <property type="match status" value="1"/>
</dbReference>
<dbReference type="NCBIfam" id="NF002367">
    <property type="entry name" value="PRK01346.1-4"/>
    <property type="match status" value="1"/>
</dbReference>
<dbReference type="PANTHER" id="PTHR37817:SF1">
    <property type="entry name" value="N-ACETYLTRANSFERASE EIS"/>
    <property type="match status" value="1"/>
</dbReference>
<evidence type="ECO:0000256" key="4">
    <source>
        <dbReference type="HAMAP-Rule" id="MF_01812"/>
    </source>
</evidence>
<proteinExistence type="inferred from homology"/>
<dbReference type="InterPro" id="IPR022902">
    <property type="entry name" value="NAcTrfase_Eis"/>
</dbReference>
<dbReference type="InterPro" id="IPR041380">
    <property type="entry name" value="Acetyltransf_17"/>
</dbReference>
<comment type="similarity">
    <text evidence="1 4">Belongs to the acetyltransferase Eis family.</text>
</comment>
<evidence type="ECO:0000256" key="3">
    <source>
        <dbReference type="ARBA" id="ARBA00023315"/>
    </source>
</evidence>
<dbReference type="EMBL" id="JAAXKZ010000009">
    <property type="protein sequence ID" value="NMH90823.1"/>
    <property type="molecule type" value="Genomic_DNA"/>
</dbReference>
<dbReference type="AlphaFoldDB" id="A0A848DE30"/>
<feature type="binding site" evidence="4">
    <location>
        <begin position="85"/>
        <end position="87"/>
    </location>
    <ligand>
        <name>acetyl-CoA</name>
        <dbReference type="ChEBI" id="CHEBI:57288"/>
    </ligand>
</feature>
<dbReference type="InterPro" id="IPR036527">
    <property type="entry name" value="SCP2_sterol-bd_dom_sf"/>
</dbReference>
<feature type="binding site" evidence="4">
    <location>
        <begin position="121"/>
        <end position="122"/>
    </location>
    <ligand>
        <name>acetyl-CoA</name>
        <dbReference type="ChEBI" id="CHEBI:57288"/>
    </ligand>
</feature>
<evidence type="ECO:0000313" key="6">
    <source>
        <dbReference type="EMBL" id="NMH90823.1"/>
    </source>
</evidence>
<keyword evidence="2 4" id="KW-0808">Transferase</keyword>
<reference evidence="6 7" key="1">
    <citation type="submission" date="2020-04" db="EMBL/GenBank/DDBJ databases">
        <authorList>
            <person name="Klaysubun C."/>
            <person name="Duangmal K."/>
            <person name="Lipun K."/>
        </authorList>
    </citation>
    <scope>NUCLEOTIDE SEQUENCE [LARGE SCALE GENOMIC DNA]</scope>
    <source>
        <strain evidence="6 7">DSM 45300</strain>
    </source>
</reference>
<dbReference type="GO" id="GO:0030649">
    <property type="term" value="P:aminoglycoside antibiotic catabolic process"/>
    <property type="evidence" value="ECO:0007669"/>
    <property type="project" value="TreeGrafter"/>
</dbReference>
<dbReference type="Pfam" id="PF13530">
    <property type="entry name" value="SCP2_2"/>
    <property type="match status" value="1"/>
</dbReference>
<evidence type="ECO:0000256" key="2">
    <source>
        <dbReference type="ARBA" id="ARBA00022679"/>
    </source>
</evidence>
<evidence type="ECO:0000313" key="7">
    <source>
        <dbReference type="Proteomes" id="UP000586918"/>
    </source>
</evidence>